<dbReference type="HOGENOM" id="CLU_140807_1_0_2"/>
<keyword evidence="1" id="KW-0472">Membrane</keyword>
<dbReference type="RefSeq" id="WP_011250616.1">
    <property type="nucleotide sequence ID" value="NC_006624.1"/>
</dbReference>
<dbReference type="EnsemblBacteria" id="BAD85854">
    <property type="protein sequence ID" value="BAD85854"/>
    <property type="gene ID" value="TK1665"/>
</dbReference>
<dbReference type="AlphaFoldDB" id="Q5JIV4"/>
<reference evidence="2 3" key="1">
    <citation type="journal article" date="2005" name="Genome Res.">
        <title>Complete genome sequence of the hyperthermophilic archaeon Thermococcus kodakaraensis KOD1 and comparison with Pyrococcus genomes.</title>
        <authorList>
            <person name="Fukui T."/>
            <person name="Atomi H."/>
            <person name="Kanai T."/>
            <person name="Matsumi R."/>
            <person name="Fujiwara S."/>
            <person name="Imanaka T."/>
        </authorList>
    </citation>
    <scope>NUCLEOTIDE SEQUENCE [LARGE SCALE GENOMIC DNA]</scope>
    <source>
        <strain evidence="3">ATCC BAA-918 / JCM 12380 / KOD1</strain>
    </source>
</reference>
<protein>
    <submittedName>
        <fullName evidence="2">Uncharacterized protein</fullName>
    </submittedName>
</protein>
<dbReference type="GeneID" id="78448192"/>
<keyword evidence="1" id="KW-1133">Transmembrane helix</keyword>
<dbReference type="OrthoDB" id="100210at2157"/>
<evidence type="ECO:0000256" key="1">
    <source>
        <dbReference type="SAM" id="Phobius"/>
    </source>
</evidence>
<gene>
    <name evidence="2" type="ordered locus">TK1665</name>
</gene>
<evidence type="ECO:0000313" key="2">
    <source>
        <dbReference type="EMBL" id="BAD85854.1"/>
    </source>
</evidence>
<dbReference type="EMBL" id="AP006878">
    <property type="protein sequence ID" value="BAD85854.1"/>
    <property type="molecule type" value="Genomic_DNA"/>
</dbReference>
<feature type="transmembrane region" description="Helical" evidence="1">
    <location>
        <begin position="12"/>
        <end position="33"/>
    </location>
</feature>
<dbReference type="STRING" id="69014.TK1665"/>
<dbReference type="Proteomes" id="UP000000536">
    <property type="component" value="Chromosome"/>
</dbReference>
<dbReference type="KEGG" id="tko:TK1665"/>
<dbReference type="PATRIC" id="fig|69014.16.peg.1623"/>
<dbReference type="InParanoid" id="Q5JIV4"/>
<accession>Q5JIV4</accession>
<dbReference type="eggNOG" id="arCOG05789">
    <property type="taxonomic scope" value="Archaea"/>
</dbReference>
<name>Q5JIV4_THEKO</name>
<organism evidence="2 3">
    <name type="scientific">Thermococcus kodakarensis (strain ATCC BAA-918 / JCM 12380 / KOD1)</name>
    <name type="common">Pyrococcus kodakaraensis (strain KOD1)</name>
    <dbReference type="NCBI Taxonomy" id="69014"/>
    <lineage>
        <taxon>Archaea</taxon>
        <taxon>Methanobacteriati</taxon>
        <taxon>Methanobacteriota</taxon>
        <taxon>Thermococci</taxon>
        <taxon>Thermococcales</taxon>
        <taxon>Thermococcaceae</taxon>
        <taxon>Thermococcus</taxon>
    </lineage>
</organism>
<keyword evidence="3" id="KW-1185">Reference proteome</keyword>
<proteinExistence type="predicted"/>
<evidence type="ECO:0000313" key="3">
    <source>
        <dbReference type="Proteomes" id="UP000000536"/>
    </source>
</evidence>
<keyword evidence="1" id="KW-0812">Transmembrane</keyword>
<sequence>MSALRSRGQTALEMLFIMAVIFMGVVVILPSYMQNNSEVSVLAGIRSVASDVASYVSVGVIAENRTEFDCLNDNITAYYDYLSGRFVFEGLKVQNETEDSMTVLVKFKTLGESNSTVDKELVGAVGEAMVESLKEIRGFGERDGKLYYGGIEVVLNVSVNDEWGEFP</sequence>